<organism evidence="2 3">
    <name type="scientific">Corynebacterium canis</name>
    <dbReference type="NCBI Taxonomy" id="679663"/>
    <lineage>
        <taxon>Bacteria</taxon>
        <taxon>Bacillati</taxon>
        <taxon>Actinomycetota</taxon>
        <taxon>Actinomycetes</taxon>
        <taxon>Mycobacteriales</taxon>
        <taxon>Corynebacteriaceae</taxon>
        <taxon>Corynebacterium</taxon>
    </lineage>
</organism>
<dbReference type="SUPFAM" id="SSF52540">
    <property type="entry name" value="P-loop containing nucleoside triphosphate hydrolases"/>
    <property type="match status" value="1"/>
</dbReference>
<comment type="caution">
    <text evidence="2">The sequence shown here is derived from an EMBL/GenBank/DDBJ whole genome shotgun (WGS) entry which is preliminary data.</text>
</comment>
<dbReference type="AlphaFoldDB" id="A0A5C5UJF4"/>
<reference evidence="2 3" key="1">
    <citation type="submission" date="2019-08" db="EMBL/GenBank/DDBJ databases">
        <authorList>
            <person name="Lei W."/>
        </authorList>
    </citation>
    <scope>NUCLEOTIDE SEQUENCE [LARGE SCALE GENOMIC DNA]</scope>
    <source>
        <strain evidence="2 3">CCUG 58627</strain>
    </source>
</reference>
<feature type="compositionally biased region" description="Low complexity" evidence="1">
    <location>
        <begin position="371"/>
        <end position="383"/>
    </location>
</feature>
<dbReference type="RefSeq" id="WP_146324354.1">
    <property type="nucleotide sequence ID" value="NZ_BAABLR010000021.1"/>
</dbReference>
<feature type="compositionally biased region" description="Acidic residues" evidence="1">
    <location>
        <begin position="358"/>
        <end position="369"/>
    </location>
</feature>
<evidence type="ECO:0000256" key="1">
    <source>
        <dbReference type="SAM" id="MobiDB-lite"/>
    </source>
</evidence>
<keyword evidence="3" id="KW-1185">Reference proteome</keyword>
<dbReference type="InterPro" id="IPR027417">
    <property type="entry name" value="P-loop_NTPase"/>
</dbReference>
<name>A0A5C5UJF4_9CORY</name>
<gene>
    <name evidence="2" type="ORF">FRX94_06660</name>
</gene>
<sequence>MITHLRLTQWMTFHEQALELGSAALLVGPHHVGKTNALLALRTLGRLAAGWPIESVVEDLECAPRGRDEFRIGCSVGNLTYDIVVEVRPELRITEEVLGMGEGESLNLAELSFDGRHSSLFKLAGLPVVEDWAIDELSQTLRSITEFVPHPERMREFSPVSDTLEPDASNISGVLYQLASTDPESFARIETIACDLGGPSARSLGFATTDLGDVMMVLNEQFQGQFVGTPARHLSDGFLGELALATAQLSGKTLLIDTPEHFLHPQHSDLFLAMLHGIQSIVATRSPDLVNAGQAAGNEHIVIVGRDSDTGTSYLTPIAQMAEPTEPDAATEEPPAPSDVDADELAEDHPTLNPADAETAEPESAEPESAEPPAAESADAMDALGEDAADAPAGKESVMSR</sequence>
<dbReference type="Proteomes" id="UP000320791">
    <property type="component" value="Unassembled WGS sequence"/>
</dbReference>
<protein>
    <recommendedName>
        <fullName evidence="4">AAA family ATPase</fullName>
    </recommendedName>
</protein>
<proteinExistence type="predicted"/>
<feature type="region of interest" description="Disordered" evidence="1">
    <location>
        <begin position="324"/>
        <end position="401"/>
    </location>
</feature>
<accession>A0A5C5UJF4</accession>
<evidence type="ECO:0008006" key="4">
    <source>
        <dbReference type="Google" id="ProtNLM"/>
    </source>
</evidence>
<dbReference type="EMBL" id="VOHM01000012">
    <property type="protein sequence ID" value="TWT25485.1"/>
    <property type="molecule type" value="Genomic_DNA"/>
</dbReference>
<evidence type="ECO:0000313" key="3">
    <source>
        <dbReference type="Proteomes" id="UP000320791"/>
    </source>
</evidence>
<evidence type="ECO:0000313" key="2">
    <source>
        <dbReference type="EMBL" id="TWT25485.1"/>
    </source>
</evidence>
<dbReference type="OrthoDB" id="4773719at2"/>